<comment type="caution">
    <text evidence="1">The sequence shown here is derived from an EMBL/GenBank/DDBJ whole genome shotgun (WGS) entry which is preliminary data.</text>
</comment>
<sequence>MVDPLELRRMLLDERMDWLGVRAWVWETPGLYTRRAGDTLEVVREEGKKVLARLDLNGYPVYLAPEEEWV</sequence>
<protein>
    <submittedName>
        <fullName evidence="1">Uncharacterized protein</fullName>
    </submittedName>
</protein>
<gene>
    <name evidence="1" type="ORF">ENM28_05675</name>
</gene>
<evidence type="ECO:0000313" key="1">
    <source>
        <dbReference type="EMBL" id="HHM68182.1"/>
    </source>
</evidence>
<reference evidence="1" key="1">
    <citation type="journal article" date="2020" name="mSystems">
        <title>Genome- and Community-Level Interaction Insights into Carbon Utilization and Element Cycling Functions of Hydrothermarchaeota in Hydrothermal Sediment.</title>
        <authorList>
            <person name="Zhou Z."/>
            <person name="Liu Y."/>
            <person name="Xu W."/>
            <person name="Pan J."/>
            <person name="Luo Z.H."/>
            <person name="Li M."/>
        </authorList>
    </citation>
    <scope>NUCLEOTIDE SEQUENCE [LARGE SCALE GENOMIC DNA]</scope>
    <source>
        <strain evidence="1">SpSt-1071</strain>
    </source>
</reference>
<name>A0A7C5REV7_9DEIN</name>
<dbReference type="EMBL" id="DRXE01000212">
    <property type="protein sequence ID" value="HHM68182.1"/>
    <property type="molecule type" value="Genomic_DNA"/>
</dbReference>
<organism evidence="1">
    <name type="scientific">Thermus caliditerrae</name>
    <dbReference type="NCBI Taxonomy" id="1330700"/>
    <lineage>
        <taxon>Bacteria</taxon>
        <taxon>Thermotogati</taxon>
        <taxon>Deinococcota</taxon>
        <taxon>Deinococci</taxon>
        <taxon>Thermales</taxon>
        <taxon>Thermaceae</taxon>
        <taxon>Thermus</taxon>
    </lineage>
</organism>
<proteinExistence type="predicted"/>
<accession>A0A7C5REV7</accession>
<dbReference type="AlphaFoldDB" id="A0A7C5REV7"/>